<protein>
    <submittedName>
        <fullName evidence="3">Ribonuclease H-like domain-containing protein</fullName>
    </submittedName>
</protein>
<evidence type="ECO:0000313" key="3">
    <source>
        <dbReference type="EMBL" id="GEU64468.1"/>
    </source>
</evidence>
<dbReference type="PANTHER" id="PTHR11439">
    <property type="entry name" value="GAG-POL-RELATED RETROTRANSPOSON"/>
    <property type="match status" value="1"/>
</dbReference>
<dbReference type="PANTHER" id="PTHR11439:SF524">
    <property type="entry name" value="RNA-DIRECTED DNA POLYMERASE, PROTEIN KINASE RLK-PELLE-DLSV FAMILY"/>
    <property type="match status" value="1"/>
</dbReference>
<comment type="caution">
    <text evidence="3">The sequence shown here is derived from an EMBL/GenBank/DDBJ whole genome shotgun (WGS) entry which is preliminary data.</text>
</comment>
<dbReference type="AlphaFoldDB" id="A0A6L2LS52"/>
<proteinExistence type="predicted"/>
<keyword evidence="2" id="KW-0472">Membrane</keyword>
<feature type="region of interest" description="Disordered" evidence="1">
    <location>
        <begin position="904"/>
        <end position="933"/>
    </location>
</feature>
<reference evidence="3" key="1">
    <citation type="journal article" date="2019" name="Sci. Rep.">
        <title>Draft genome of Tanacetum cinerariifolium, the natural source of mosquito coil.</title>
        <authorList>
            <person name="Yamashiro T."/>
            <person name="Shiraishi A."/>
            <person name="Satake H."/>
            <person name="Nakayama K."/>
        </authorList>
    </citation>
    <scope>NUCLEOTIDE SEQUENCE</scope>
</reference>
<feature type="compositionally biased region" description="Basic and acidic residues" evidence="1">
    <location>
        <begin position="904"/>
        <end position="916"/>
    </location>
</feature>
<evidence type="ECO:0000256" key="2">
    <source>
        <dbReference type="SAM" id="Phobius"/>
    </source>
</evidence>
<keyword evidence="2" id="KW-1133">Transmembrane helix</keyword>
<organism evidence="3">
    <name type="scientific">Tanacetum cinerariifolium</name>
    <name type="common">Dalmatian daisy</name>
    <name type="synonym">Chrysanthemum cinerariifolium</name>
    <dbReference type="NCBI Taxonomy" id="118510"/>
    <lineage>
        <taxon>Eukaryota</taxon>
        <taxon>Viridiplantae</taxon>
        <taxon>Streptophyta</taxon>
        <taxon>Embryophyta</taxon>
        <taxon>Tracheophyta</taxon>
        <taxon>Spermatophyta</taxon>
        <taxon>Magnoliopsida</taxon>
        <taxon>eudicotyledons</taxon>
        <taxon>Gunneridae</taxon>
        <taxon>Pentapetalae</taxon>
        <taxon>asterids</taxon>
        <taxon>campanulids</taxon>
        <taxon>Asterales</taxon>
        <taxon>Asteraceae</taxon>
        <taxon>Asteroideae</taxon>
        <taxon>Anthemideae</taxon>
        <taxon>Anthemidinae</taxon>
        <taxon>Tanacetum</taxon>
    </lineage>
</organism>
<gene>
    <name evidence="3" type="ORF">Tci_036446</name>
</gene>
<keyword evidence="2" id="KW-0812">Transmembrane</keyword>
<dbReference type="EMBL" id="BKCJ010005026">
    <property type="protein sequence ID" value="GEU64468.1"/>
    <property type="molecule type" value="Genomic_DNA"/>
</dbReference>
<accession>A0A6L2LS52</accession>
<feature type="region of interest" description="Disordered" evidence="1">
    <location>
        <begin position="258"/>
        <end position="278"/>
    </location>
</feature>
<name>A0A6L2LS52_TANCI</name>
<feature type="transmembrane region" description="Helical" evidence="2">
    <location>
        <begin position="740"/>
        <end position="765"/>
    </location>
</feature>
<evidence type="ECO:0000256" key="1">
    <source>
        <dbReference type="SAM" id="MobiDB-lite"/>
    </source>
</evidence>
<sequence length="933" mass="107294">METYEISERYIAPCFVNGLEAYDGELYFVKFIINPEEDDSEPGVILGRSFLRLAHRVVNFELPLFICKTGKRNHNKKSTMENLNLLYQDIGPSLSAGSHLSQEEAEKEALAVRISQKFALLEEERPVIKIMAYTDKYKKILDEIWRDKVELDGKTVKEEEDAVKRIKGEALKEKVDHGAFIFPIKLEGKVNKNALAAPGVYHQTYRAVRFDVLRTTESDSDDEEEYVIKRNRFGAPIYGLKPAPYLNCTNLEDRSSAIQRTPGTHDGEAGSSRSKHPRQHEIVEEVLFLQVYHEFLLWEGCCRDAKSRYNTRLAQLLPRHIYSPCIVNCDVLNQMGCDGEIDDMLRIRVREAGSDEEIFTFVAWIGAFNINEPIYAELFHEFYSTYEFDEVCAGDELQSKKIIRFRLGGLAHNLTLLEFSIRLRLYQVTELEEEGFNVYFERGLRSDEYFNAQSYWLSISREEYLSLSQSHTSTIGNPILRVIHKMITYGLCQRTTGDLDTTTLKDLIDSDGKLIPEDSQPGVPRFDIPRPPRACMQDLYDRMGRIEISQEAIEHMEYRQSYHWDRDNNCTIELDAFGFHVKDFLTHHMLLQCDSSGDLYPVTKLSTTPTAFLSTSASTWHQRLGHPGDEVLRSLVSPLLQQIIDSLHNEFDMTALGALNYFLDFGLQLYASATTSLVGYTDVDWVGCPSTRRTTLGYCVFLGDNLLSWSAKSQHSLSPVPKLNTVVLLTLSQRLHGFEIYFVSYILLYRLPLLFSVILLVSFICPPIMFNINERNTLRSTFTSSVIWLPLVRSTVIKKHMRGGKYENYLAPYRLHCSKGYKHSHRREVHTQWDRSYSPNSQQFGQCLRYLKDSKIVKAKGERKSLALKAKKESSDEECSTSGSKDEEYAMAVGDFKKFFKRRDRECPKPPKDKNQRAFVEGSWSDSGEKDDQ</sequence>